<gene>
    <name evidence="1" type="ORF">AAG747_02790</name>
</gene>
<dbReference type="PROSITE" id="PS51257">
    <property type="entry name" value="PROKAR_LIPOPROTEIN"/>
    <property type="match status" value="1"/>
</dbReference>
<evidence type="ECO:0000313" key="2">
    <source>
        <dbReference type="Proteomes" id="UP001403385"/>
    </source>
</evidence>
<comment type="caution">
    <text evidence="1">The sequence shown here is derived from an EMBL/GenBank/DDBJ whole genome shotgun (WGS) entry which is preliminary data.</text>
</comment>
<keyword evidence="2" id="KW-1185">Reference proteome</keyword>
<dbReference type="EMBL" id="JBDKWZ010000001">
    <property type="protein sequence ID" value="MEN7546819.1"/>
    <property type="molecule type" value="Genomic_DNA"/>
</dbReference>
<sequence length="429" mass="47804">MKNVNLRFSFYKSCALMGLVIAACSPQQKQESSEEVLTIQLENTLSIARPDEPLVFTKEQMEQWAGKSTEGYPVFITTQGDTLPSQTDDVNSDGQWDEAALVYSFRPQEKVSLQLGFVKADQFPEFPARTNVRLGVSRNRDGNYADAQQEVRDPEHQPQSQPPLYQMEGPAWENDKVAFRSYFDKRNGKDIFGKQRPELVMDKVGIEGNYHELNDWGMDVLKVGGSLGSGALAMMDQEGQLVRLGETDAASFKVIAEGPARAIMTLNYEGWDVDGQKLNLTETITIWAGQYWTQSDVAIEGVEGEKTLVTGIVNKYSDEAISQTVADYSVLATHAQQSENKDILGMGLLVAKQFYTGEGETLKEGDGVTETYFTQLKIAEGKPATFYFVSAWERSNPVFAEKEGFVKLLQEYATRLSRPVKVTQAKATL</sequence>
<dbReference type="Proteomes" id="UP001403385">
    <property type="component" value="Unassembled WGS sequence"/>
</dbReference>
<dbReference type="Pfam" id="PF16153">
    <property type="entry name" value="DUF4861"/>
    <property type="match status" value="1"/>
</dbReference>
<organism evidence="1 2">
    <name type="scientific">Rapidithrix thailandica</name>
    <dbReference type="NCBI Taxonomy" id="413964"/>
    <lineage>
        <taxon>Bacteria</taxon>
        <taxon>Pseudomonadati</taxon>
        <taxon>Bacteroidota</taxon>
        <taxon>Cytophagia</taxon>
        <taxon>Cytophagales</taxon>
        <taxon>Flammeovirgaceae</taxon>
        <taxon>Rapidithrix</taxon>
    </lineage>
</organism>
<dbReference type="InterPro" id="IPR032342">
    <property type="entry name" value="DUF4861"/>
</dbReference>
<proteinExistence type="predicted"/>
<accession>A0AAW9S1M3</accession>
<dbReference type="RefSeq" id="WP_346819600.1">
    <property type="nucleotide sequence ID" value="NZ_JBDKWZ010000001.1"/>
</dbReference>
<protein>
    <submittedName>
        <fullName evidence="1">DUF4861 domain-containing protein</fullName>
    </submittedName>
</protein>
<dbReference type="AlphaFoldDB" id="A0AAW9S1M3"/>
<evidence type="ECO:0000313" key="1">
    <source>
        <dbReference type="EMBL" id="MEN7546819.1"/>
    </source>
</evidence>
<name>A0AAW9S1M3_9BACT</name>
<reference evidence="1 2" key="1">
    <citation type="submission" date="2024-04" db="EMBL/GenBank/DDBJ databases">
        <title>Novel genus in family Flammeovirgaceae.</title>
        <authorList>
            <person name="Nguyen T.H."/>
            <person name="Vuong T.Q."/>
            <person name="Le H."/>
            <person name="Kim S.-G."/>
        </authorList>
    </citation>
    <scope>NUCLEOTIDE SEQUENCE [LARGE SCALE GENOMIC DNA]</scope>
    <source>
        <strain evidence="1 2">JCM 23209</strain>
    </source>
</reference>